<dbReference type="OrthoDB" id="5965518at2"/>
<dbReference type="EMBL" id="CP009761">
    <property type="protein sequence ID" value="AIZ37149.1"/>
    <property type="molecule type" value="Genomic_DNA"/>
</dbReference>
<keyword evidence="2" id="KW-1185">Reference proteome</keyword>
<dbReference type="InterPro" id="IPR032675">
    <property type="entry name" value="LRR_dom_sf"/>
</dbReference>
<gene>
    <name evidence="1" type="ORF">NW74_07340</name>
</gene>
<dbReference type="RefSeq" id="WP_041954746.1">
    <property type="nucleotide sequence ID" value="NZ_CP009761.1"/>
</dbReference>
<reference evidence="1 2" key="1">
    <citation type="submission" date="2014-10" db="EMBL/GenBank/DDBJ databases">
        <title>Complete genome sequence of Parvimonas micra KCOM 1535 (= ChDC B708).</title>
        <authorList>
            <person name="Kook J.-K."/>
            <person name="Park S.-N."/>
            <person name="Lim Y.K."/>
            <person name="Roh H."/>
        </authorList>
    </citation>
    <scope>NUCLEOTIDE SEQUENCE [LARGE SCALE GENOMIC DNA]</scope>
    <source>
        <strain evidence="2">KCOM 1535 / ChDC B708</strain>
    </source>
</reference>
<protein>
    <recommendedName>
        <fullName evidence="3">Leucine-rich repeat domain-containing protein</fullName>
    </recommendedName>
</protein>
<dbReference type="SUPFAM" id="SSF52058">
    <property type="entry name" value="L domain-like"/>
    <property type="match status" value="1"/>
</dbReference>
<proteinExistence type="predicted"/>
<evidence type="ECO:0000313" key="1">
    <source>
        <dbReference type="EMBL" id="AIZ37149.1"/>
    </source>
</evidence>
<dbReference type="Proteomes" id="UP000031386">
    <property type="component" value="Chromosome"/>
</dbReference>
<dbReference type="Gene3D" id="3.80.10.10">
    <property type="entry name" value="Ribonuclease Inhibitor"/>
    <property type="match status" value="1"/>
</dbReference>
<evidence type="ECO:0008006" key="3">
    <source>
        <dbReference type="Google" id="ProtNLM"/>
    </source>
</evidence>
<sequence length="258" mass="29974">MVLNEKQLIYGYDYYFKNENRPRSIVEVSEYNGESAIIINCTQLDDSSNSKYKTAKARKHVVNEWCDFLIKNPTAFTELTFCTRMPQELFNAVCSQQNLKKLYIKWGVYPDISKISNLVNLEFLHLGSGSSVGSVEPISKLENLVALTVENFQKIDDYSPLTNLKKLESLTIEGDCFAPKNIHINSIDFLKDMKQLRFFRFFTSIVKSKDYTPLLSLENIEHLSIKPFKEVNKLYDEIIKLPKLKYGTIIFNPEFYKK</sequence>
<dbReference type="AlphaFoldDB" id="A0A0B4S3M5"/>
<dbReference type="STRING" id="33033.NW74_07340"/>
<evidence type="ECO:0000313" key="2">
    <source>
        <dbReference type="Proteomes" id="UP000031386"/>
    </source>
</evidence>
<dbReference type="KEGG" id="pmic:NW74_07340"/>
<organism evidence="1 2">
    <name type="scientific">Parvimonas micra</name>
    <dbReference type="NCBI Taxonomy" id="33033"/>
    <lineage>
        <taxon>Bacteria</taxon>
        <taxon>Bacillati</taxon>
        <taxon>Bacillota</taxon>
        <taxon>Tissierellia</taxon>
        <taxon>Tissierellales</taxon>
        <taxon>Peptoniphilaceae</taxon>
        <taxon>Parvimonas</taxon>
    </lineage>
</organism>
<name>A0A0B4S3M5_9FIRM</name>
<accession>A0A0B4S3M5</accession>